<name>A0A0S2MPL6_9CUCU</name>
<accession>A0A0S2MPL6</accession>
<dbReference type="EMBL" id="JX412774">
    <property type="protein sequence ID" value="ALO76671.1"/>
    <property type="molecule type" value="Genomic_DNA"/>
</dbReference>
<reference evidence="2" key="1">
    <citation type="submission" date="2012-06" db="EMBL/GenBank/DDBJ databases">
        <title>Mitogenomics of the Coleoptera under dense taxon sampling.</title>
        <authorList>
            <person name="Timmermans M.J.T.N."/>
            <person name="Lim J."/>
            <person name="Dodsworth S."/>
            <person name="Haran J."/>
            <person name="Ahrens D."/>
            <person name="Bocak L."/>
            <person name="London A."/>
            <person name="Culverwell L."/>
            <person name="Vogler A.P."/>
        </authorList>
    </citation>
    <scope>NUCLEOTIDE SEQUENCE</scope>
</reference>
<keyword evidence="2" id="KW-0496">Mitochondrion</keyword>
<geneLocation type="mitochondrion" evidence="2"/>
<keyword evidence="1" id="KW-0472">Membrane</keyword>
<keyword evidence="1" id="KW-1133">Transmembrane helix</keyword>
<keyword evidence="1" id="KW-0812">Transmembrane</keyword>
<proteinExistence type="predicted"/>
<gene>
    <name evidence="2" type="primary">atp8</name>
</gene>
<organism evidence="2">
    <name type="scientific">Paratenetus tropicalis</name>
    <dbReference type="NCBI Taxonomy" id="1205666"/>
    <lineage>
        <taxon>Eukaryota</taxon>
        <taxon>Metazoa</taxon>
        <taxon>Ecdysozoa</taxon>
        <taxon>Arthropoda</taxon>
        <taxon>Hexapoda</taxon>
        <taxon>Insecta</taxon>
        <taxon>Pterygota</taxon>
        <taxon>Neoptera</taxon>
        <taxon>Endopterygota</taxon>
        <taxon>Coleoptera</taxon>
        <taxon>Polyphaga</taxon>
        <taxon>Cucujiformia</taxon>
        <taxon>Tenebrionidae</taxon>
        <taxon>Paratenetus</taxon>
    </lineage>
</organism>
<sequence>MPQMAPLNWTLLMIMFLILFLMINILNFYIMNPEQNFYIKKKMIKKINWMW</sequence>
<evidence type="ECO:0000313" key="2">
    <source>
        <dbReference type="EMBL" id="ALO76671.1"/>
    </source>
</evidence>
<evidence type="ECO:0000256" key="1">
    <source>
        <dbReference type="SAM" id="Phobius"/>
    </source>
</evidence>
<protein>
    <submittedName>
        <fullName evidence="2">ATP synthase F0 subunit 8</fullName>
    </submittedName>
</protein>
<feature type="transmembrane region" description="Helical" evidence="1">
    <location>
        <begin position="12"/>
        <end position="31"/>
    </location>
</feature>
<dbReference type="AlphaFoldDB" id="A0A0S2MPL6"/>